<dbReference type="AlphaFoldDB" id="A0A835KA22"/>
<evidence type="ECO:0000313" key="1">
    <source>
        <dbReference type="EMBL" id="KAF9682126.1"/>
    </source>
</evidence>
<dbReference type="EMBL" id="JADGMS010000005">
    <property type="protein sequence ID" value="KAF9682126.1"/>
    <property type="molecule type" value="Genomic_DNA"/>
</dbReference>
<dbReference type="PANTHER" id="PTHR33070">
    <property type="entry name" value="OS06G0725500 PROTEIN"/>
    <property type="match status" value="1"/>
</dbReference>
<reference evidence="1 2" key="1">
    <citation type="submission" date="2020-10" db="EMBL/GenBank/DDBJ databases">
        <title>Plant Genome Project.</title>
        <authorList>
            <person name="Zhang R.-G."/>
        </authorList>
    </citation>
    <scope>NUCLEOTIDE SEQUENCE [LARGE SCALE GENOMIC DNA]</scope>
    <source>
        <strain evidence="1">FAFU-HL-1</strain>
        <tissue evidence="1">Leaf</tissue>
    </source>
</reference>
<accession>A0A835KA22</accession>
<dbReference type="GO" id="GO:0048367">
    <property type="term" value="P:shoot system development"/>
    <property type="evidence" value="ECO:0007669"/>
    <property type="project" value="InterPro"/>
</dbReference>
<proteinExistence type="predicted"/>
<dbReference type="PANTHER" id="PTHR33070:SF109">
    <property type="entry name" value="DOMAIN PROTEIN, PUTATIVE (DUF241)-RELATED"/>
    <property type="match status" value="1"/>
</dbReference>
<organism evidence="1 2">
    <name type="scientific">Salix dunnii</name>
    <dbReference type="NCBI Taxonomy" id="1413687"/>
    <lineage>
        <taxon>Eukaryota</taxon>
        <taxon>Viridiplantae</taxon>
        <taxon>Streptophyta</taxon>
        <taxon>Embryophyta</taxon>
        <taxon>Tracheophyta</taxon>
        <taxon>Spermatophyta</taxon>
        <taxon>Magnoliopsida</taxon>
        <taxon>eudicotyledons</taxon>
        <taxon>Gunneridae</taxon>
        <taxon>Pentapetalae</taxon>
        <taxon>rosids</taxon>
        <taxon>fabids</taxon>
        <taxon>Malpighiales</taxon>
        <taxon>Salicaceae</taxon>
        <taxon>Saliceae</taxon>
        <taxon>Salix</taxon>
    </lineage>
</organism>
<evidence type="ECO:0000313" key="2">
    <source>
        <dbReference type="Proteomes" id="UP000657918"/>
    </source>
</evidence>
<keyword evidence="2" id="KW-1185">Reference proteome</keyword>
<gene>
    <name evidence="1" type="ORF">SADUNF_Sadunf05G0075800</name>
</gene>
<sequence>MHKGVIACEEKQENEFGSVDAALSEVPNSEKKKIEYLKLEALMMSIEDRENFLAAKMAGKYHVRSISLPTRSHPTTLEVEEGLNKLKAWESSPTTGSICNGLSGVEDLCKNVDKLLNLTSTQEVLSHNQKGQCHEELLDGSVRLLDVCSIARDILLRFREQVQALQSAFRRRKGDSSIESSVATFTCFRKKMKKDAKKMIASLKQMDNKHGASSLLDQDQHLSAVIRVIREVNVTNGSIFQSLLMFLSTSSKPKQSRWSLVSKLMYKGVVACDEKEENDNELVAVYAALSELSDSEKVKITYQKLEALLTSIEDLESCLERVFRILIKTRASLLNLISLTYHARSVSFPSRSYPTTQRIEQELDKLNQWEVSSNSVSGSICIGLSGLEDLYKGIDDLLNLASTQQVLSRHENKKCLDELLDGSVRLLDVCSIARDILLRFREQVQALQSAFRRRKGDDSSIESSVATFTSFRKKMKKDARKLIASLKQMDNKLGASSLLDQDQNLSAVIRVITEVNVRNCSIFESLLVFLSTSSKPKQCRWSLVSKLMLKGVIACEEKRENVNEIETVGAALREVSGFEKVKIAQKRLEALEMSIYGLENCLERLFRPLIKSRSSLLNIISQ</sequence>
<dbReference type="Pfam" id="PF03087">
    <property type="entry name" value="BPS1"/>
    <property type="match status" value="2"/>
</dbReference>
<protein>
    <submittedName>
        <fullName evidence="1">Uncharacterized protein</fullName>
    </submittedName>
</protein>
<dbReference type="InterPro" id="IPR004320">
    <property type="entry name" value="BPS1_pln"/>
</dbReference>
<comment type="caution">
    <text evidence="1">The sequence shown here is derived from an EMBL/GenBank/DDBJ whole genome shotgun (WGS) entry which is preliminary data.</text>
</comment>
<dbReference type="GO" id="GO:0048364">
    <property type="term" value="P:root development"/>
    <property type="evidence" value="ECO:0007669"/>
    <property type="project" value="InterPro"/>
</dbReference>
<dbReference type="Proteomes" id="UP000657918">
    <property type="component" value="Unassembled WGS sequence"/>
</dbReference>
<dbReference type="OrthoDB" id="1701699at2759"/>
<name>A0A835KA22_9ROSI</name>